<dbReference type="Proteomes" id="UP000707356">
    <property type="component" value="Unassembled WGS sequence"/>
</dbReference>
<evidence type="ECO:0000259" key="4">
    <source>
        <dbReference type="Pfam" id="PF13193"/>
    </source>
</evidence>
<dbReference type="GO" id="GO:0006631">
    <property type="term" value="P:fatty acid metabolic process"/>
    <property type="evidence" value="ECO:0007669"/>
    <property type="project" value="TreeGrafter"/>
</dbReference>
<evidence type="ECO:0000313" key="5">
    <source>
        <dbReference type="EMBL" id="MBW4466651.1"/>
    </source>
</evidence>
<dbReference type="InterPro" id="IPR045851">
    <property type="entry name" value="AMP-bd_C_sf"/>
</dbReference>
<gene>
    <name evidence="5" type="ORF">KME07_14605</name>
</gene>
<proteinExistence type="inferred from homology"/>
<accession>A0A951U5N0</accession>
<dbReference type="Gene3D" id="3.30.300.30">
    <property type="match status" value="1"/>
</dbReference>
<sequence length="449" mass="49099">MTPFTYLKNCRADWLIGQASHAELLALTQQRLTELARFQSLPVICLAETEPTAFLAGWIAACELGCPLFLGNPSWAVSEWRQVCELACPDLVWGKSLELPSSRNSSAAQPGWIMIPTGGSSGQIRFAVHTWETLMAAVSGFQAYFQIEKINTCCVLPLYHVSGLMQALRSFSTGGKLALLSMSQLEQFEPEFEPEEYFLSLVPTQLQRLLPIAKRLARFRAVFLGGAAAWPKLLAQARQAQIPLAPTYGMTETAAQIATLKPADFLQGKTGCGQLLPHADIQLVQPDTAGIGSLTIRSNSLMLGYFPALERLDEFQTDDLGYFDVQNSLHIKGRSSQKIITGGENVFPTEVEAAIRATGLVSDVAVLGMPDQTWGETVVAVCVAENLAPARLKTALEPYLSSYKLPKRWLWIDQIPRNAQGKVNLTQLKQFASGQTHIPPQPPTPSADA</sequence>
<evidence type="ECO:0000256" key="2">
    <source>
        <dbReference type="ARBA" id="ARBA00022598"/>
    </source>
</evidence>
<dbReference type="AlphaFoldDB" id="A0A951U5N0"/>
<keyword evidence="2 5" id="KW-0436">Ligase</keyword>
<name>A0A951U5N0_9CYAN</name>
<organism evidence="5 6">
    <name type="scientific">Pegethrix bostrychoides GSE-TBD4-15B</name>
    <dbReference type="NCBI Taxonomy" id="2839662"/>
    <lineage>
        <taxon>Bacteria</taxon>
        <taxon>Bacillati</taxon>
        <taxon>Cyanobacteriota</taxon>
        <taxon>Cyanophyceae</taxon>
        <taxon>Oculatellales</taxon>
        <taxon>Oculatellaceae</taxon>
        <taxon>Pegethrix</taxon>
    </lineage>
</organism>
<evidence type="ECO:0000256" key="1">
    <source>
        <dbReference type="ARBA" id="ARBA00006432"/>
    </source>
</evidence>
<dbReference type="EMBL" id="JAHHHV010000069">
    <property type="protein sequence ID" value="MBW4466651.1"/>
    <property type="molecule type" value="Genomic_DNA"/>
</dbReference>
<dbReference type="InterPro" id="IPR042099">
    <property type="entry name" value="ANL_N_sf"/>
</dbReference>
<reference evidence="5" key="1">
    <citation type="submission" date="2021-05" db="EMBL/GenBank/DDBJ databases">
        <authorList>
            <person name="Pietrasiak N."/>
            <person name="Ward R."/>
            <person name="Stajich J.E."/>
            <person name="Kurbessoian T."/>
        </authorList>
    </citation>
    <scope>NUCLEOTIDE SEQUENCE</scope>
    <source>
        <strain evidence="5">GSE-TBD4-15B</strain>
    </source>
</reference>
<dbReference type="Pfam" id="PF00501">
    <property type="entry name" value="AMP-binding"/>
    <property type="match status" value="1"/>
</dbReference>
<reference evidence="5" key="2">
    <citation type="journal article" date="2022" name="Microbiol. Resour. Announc.">
        <title>Metagenome Sequencing to Explore Phylogenomics of Terrestrial Cyanobacteria.</title>
        <authorList>
            <person name="Ward R.D."/>
            <person name="Stajich J.E."/>
            <person name="Johansen J.R."/>
            <person name="Huntemann M."/>
            <person name="Clum A."/>
            <person name="Foster B."/>
            <person name="Foster B."/>
            <person name="Roux S."/>
            <person name="Palaniappan K."/>
            <person name="Varghese N."/>
            <person name="Mukherjee S."/>
            <person name="Reddy T.B.K."/>
            <person name="Daum C."/>
            <person name="Copeland A."/>
            <person name="Chen I.A."/>
            <person name="Ivanova N.N."/>
            <person name="Kyrpides N.C."/>
            <person name="Shapiro N."/>
            <person name="Eloe-Fadrosh E.A."/>
            <person name="Pietrasiak N."/>
        </authorList>
    </citation>
    <scope>NUCLEOTIDE SEQUENCE</scope>
    <source>
        <strain evidence="5">GSE-TBD4-15B</strain>
    </source>
</reference>
<feature type="domain" description="AMP-dependent synthetase/ligase" evidence="3">
    <location>
        <begin position="113"/>
        <end position="306"/>
    </location>
</feature>
<comment type="similarity">
    <text evidence="1">Belongs to the ATP-dependent AMP-binding enzyme family.</text>
</comment>
<comment type="caution">
    <text evidence="5">The sequence shown here is derived from an EMBL/GenBank/DDBJ whole genome shotgun (WGS) entry which is preliminary data.</text>
</comment>
<dbReference type="PANTHER" id="PTHR43201">
    <property type="entry name" value="ACYL-COA SYNTHETASE"/>
    <property type="match status" value="1"/>
</dbReference>
<dbReference type="SUPFAM" id="SSF56801">
    <property type="entry name" value="Acetyl-CoA synthetase-like"/>
    <property type="match status" value="1"/>
</dbReference>
<dbReference type="Gene3D" id="3.40.50.12780">
    <property type="entry name" value="N-terminal domain of ligase-like"/>
    <property type="match status" value="1"/>
</dbReference>
<dbReference type="PANTHER" id="PTHR43201:SF5">
    <property type="entry name" value="MEDIUM-CHAIN ACYL-COA LIGASE ACSF2, MITOCHONDRIAL"/>
    <property type="match status" value="1"/>
</dbReference>
<feature type="domain" description="AMP-binding enzyme C-terminal" evidence="4">
    <location>
        <begin position="350"/>
        <end position="422"/>
    </location>
</feature>
<dbReference type="InterPro" id="IPR025110">
    <property type="entry name" value="AMP-bd_C"/>
</dbReference>
<evidence type="ECO:0000259" key="3">
    <source>
        <dbReference type="Pfam" id="PF00501"/>
    </source>
</evidence>
<protein>
    <submittedName>
        <fullName evidence="5">2-succinylbenzoate--CoA ligase</fullName>
    </submittedName>
</protein>
<dbReference type="Pfam" id="PF13193">
    <property type="entry name" value="AMP-binding_C"/>
    <property type="match status" value="1"/>
</dbReference>
<evidence type="ECO:0000313" key="6">
    <source>
        <dbReference type="Proteomes" id="UP000707356"/>
    </source>
</evidence>
<dbReference type="GO" id="GO:0031956">
    <property type="term" value="F:medium-chain fatty acid-CoA ligase activity"/>
    <property type="evidence" value="ECO:0007669"/>
    <property type="project" value="TreeGrafter"/>
</dbReference>
<dbReference type="InterPro" id="IPR000873">
    <property type="entry name" value="AMP-dep_synth/lig_dom"/>
</dbReference>